<name>A0ABS2SQA5_9BACI</name>
<protein>
    <submittedName>
        <fullName evidence="1">Uncharacterized protein</fullName>
    </submittedName>
</protein>
<gene>
    <name evidence="1" type="ORF">JOC54_000656</name>
</gene>
<proteinExistence type="predicted"/>
<keyword evidence="2" id="KW-1185">Reference proteome</keyword>
<dbReference type="Proteomes" id="UP001179280">
    <property type="component" value="Unassembled WGS sequence"/>
</dbReference>
<evidence type="ECO:0000313" key="2">
    <source>
        <dbReference type="Proteomes" id="UP001179280"/>
    </source>
</evidence>
<accession>A0ABS2SQA5</accession>
<evidence type="ECO:0000313" key="1">
    <source>
        <dbReference type="EMBL" id="MBM7837425.1"/>
    </source>
</evidence>
<reference evidence="1" key="1">
    <citation type="submission" date="2021-01" db="EMBL/GenBank/DDBJ databases">
        <title>Genomic Encyclopedia of Type Strains, Phase IV (KMG-IV): sequencing the most valuable type-strain genomes for metagenomic binning, comparative biology and taxonomic classification.</title>
        <authorList>
            <person name="Goeker M."/>
        </authorList>
    </citation>
    <scope>NUCLEOTIDE SEQUENCE</scope>
    <source>
        <strain evidence="1">DSM 21943</strain>
    </source>
</reference>
<comment type="caution">
    <text evidence="1">The sequence shown here is derived from an EMBL/GenBank/DDBJ whole genome shotgun (WGS) entry which is preliminary data.</text>
</comment>
<dbReference type="RefSeq" id="WP_204464336.1">
    <property type="nucleotide sequence ID" value="NZ_JAFBCV010000001.1"/>
</dbReference>
<sequence>MKPTLVTVMHDSEARFLKAFHVHMPKLKQIYHNCFLALSDQSDHRLEQIAKEHGVTVIRVAKKGAAFARREALRFAWRDQQQNLSYHYCDLDRLFTWMEEDLAELNVTLELIKGFDYAILGRSEKAFLSHPLEWRETEKWVNYVFSLAINQKADVTAGSAGMSRRALEEIVKQIPISDAKMTDAEWPLVVKRFLPEATFSSLFLDGLCYKEQNRVTEQDEIMNWAGRVRLAHEITSSIVNQLTSLKS</sequence>
<dbReference type="EMBL" id="JAFBCV010000001">
    <property type="protein sequence ID" value="MBM7837425.1"/>
    <property type="molecule type" value="Genomic_DNA"/>
</dbReference>
<organism evidence="1 2">
    <name type="scientific">Shouchella xiaoxiensis</name>
    <dbReference type="NCBI Taxonomy" id="766895"/>
    <lineage>
        <taxon>Bacteria</taxon>
        <taxon>Bacillati</taxon>
        <taxon>Bacillota</taxon>
        <taxon>Bacilli</taxon>
        <taxon>Bacillales</taxon>
        <taxon>Bacillaceae</taxon>
        <taxon>Shouchella</taxon>
    </lineage>
</organism>